<comment type="similarity">
    <text evidence="3">Belongs to the cytochrome P450 family.</text>
</comment>
<dbReference type="SUPFAM" id="SSF48264">
    <property type="entry name" value="Cytochrome P450"/>
    <property type="match status" value="1"/>
</dbReference>
<dbReference type="GO" id="GO:0005789">
    <property type="term" value="C:endoplasmic reticulum membrane"/>
    <property type="evidence" value="ECO:0007669"/>
    <property type="project" value="UniProtKB-SubCell"/>
</dbReference>
<dbReference type="EMBL" id="BGPR01059085">
    <property type="protein sequence ID" value="GBO35144.1"/>
    <property type="molecule type" value="Genomic_DNA"/>
</dbReference>
<evidence type="ECO:0000256" key="3">
    <source>
        <dbReference type="ARBA" id="ARBA00010617"/>
    </source>
</evidence>
<dbReference type="Gene3D" id="1.10.630.10">
    <property type="entry name" value="Cytochrome P450"/>
    <property type="match status" value="1"/>
</dbReference>
<sequence length="176" mass="20040">MNEKSWVYKWMEPAFGTGLVTSSAEKSKFRRKLLTPCFHPNILRKYFKVFIEESEKLLVVLEEETNKEFTCIENFITLCVIDITVETMFGSSINALRNGSSLFKKSIERALNLDSESECVARGSSMVPLGQTIFSPEFSQNKPLFVGKNVEEEVHLESTILQFEALLDCVTQRIPA</sequence>
<evidence type="ECO:0000256" key="2">
    <source>
        <dbReference type="ARBA" id="ARBA00004586"/>
    </source>
</evidence>
<dbReference type="GO" id="GO:0004497">
    <property type="term" value="F:monooxygenase activity"/>
    <property type="evidence" value="ECO:0007669"/>
    <property type="project" value="UniProtKB-KW"/>
</dbReference>
<evidence type="ECO:0000256" key="1">
    <source>
        <dbReference type="ARBA" id="ARBA00001971"/>
    </source>
</evidence>
<dbReference type="Proteomes" id="UP000499080">
    <property type="component" value="Unassembled WGS sequence"/>
</dbReference>
<dbReference type="GO" id="GO:0020037">
    <property type="term" value="F:heme binding"/>
    <property type="evidence" value="ECO:0007669"/>
    <property type="project" value="InterPro"/>
</dbReference>
<keyword evidence="8" id="KW-0472">Membrane</keyword>
<evidence type="ECO:0000256" key="5">
    <source>
        <dbReference type="ARBA" id="ARBA00022824"/>
    </source>
</evidence>
<comment type="caution">
    <text evidence="9">The sequence shown here is derived from an EMBL/GenBank/DDBJ whole genome shotgun (WGS) entry which is preliminary data.</text>
</comment>
<keyword evidence="4" id="KW-0479">Metal-binding</keyword>
<dbReference type="GO" id="GO:0005506">
    <property type="term" value="F:iron ion binding"/>
    <property type="evidence" value="ECO:0007669"/>
    <property type="project" value="InterPro"/>
</dbReference>
<dbReference type="InterPro" id="IPR050196">
    <property type="entry name" value="Cytochrome_P450_Monoox"/>
</dbReference>
<keyword evidence="6" id="KW-0408">Iron</keyword>
<evidence type="ECO:0000256" key="8">
    <source>
        <dbReference type="ARBA" id="ARBA00023136"/>
    </source>
</evidence>
<keyword evidence="4" id="KW-0349">Heme</keyword>
<dbReference type="GO" id="GO:0016705">
    <property type="term" value="F:oxidoreductase activity, acting on paired donors, with incorporation or reduction of molecular oxygen"/>
    <property type="evidence" value="ECO:0007669"/>
    <property type="project" value="InterPro"/>
</dbReference>
<name>A0A4Y2WES7_ARAVE</name>
<dbReference type="PANTHER" id="PTHR24291:SF189">
    <property type="entry name" value="CYTOCHROME P450 4C3-RELATED"/>
    <property type="match status" value="1"/>
</dbReference>
<organism evidence="9 10">
    <name type="scientific">Araneus ventricosus</name>
    <name type="common">Orbweaver spider</name>
    <name type="synonym">Epeira ventricosa</name>
    <dbReference type="NCBI Taxonomy" id="182803"/>
    <lineage>
        <taxon>Eukaryota</taxon>
        <taxon>Metazoa</taxon>
        <taxon>Ecdysozoa</taxon>
        <taxon>Arthropoda</taxon>
        <taxon>Chelicerata</taxon>
        <taxon>Arachnida</taxon>
        <taxon>Araneae</taxon>
        <taxon>Araneomorphae</taxon>
        <taxon>Entelegynae</taxon>
        <taxon>Araneoidea</taxon>
        <taxon>Araneidae</taxon>
        <taxon>Araneus</taxon>
    </lineage>
</organism>
<proteinExistence type="inferred from homology"/>
<keyword evidence="7" id="KW-0560">Oxidoreductase</keyword>
<reference evidence="9 10" key="1">
    <citation type="journal article" date="2019" name="Sci. Rep.">
        <title>Orb-weaving spider Araneus ventricosus genome elucidates the spidroin gene catalogue.</title>
        <authorList>
            <person name="Kono N."/>
            <person name="Nakamura H."/>
            <person name="Ohtoshi R."/>
            <person name="Moran D.A.P."/>
            <person name="Shinohara A."/>
            <person name="Yoshida Y."/>
            <person name="Fujiwara M."/>
            <person name="Mori M."/>
            <person name="Tomita M."/>
            <person name="Arakawa K."/>
        </authorList>
    </citation>
    <scope>NUCLEOTIDE SEQUENCE [LARGE SCALE GENOMIC DNA]</scope>
</reference>
<keyword evidence="7" id="KW-0503">Monooxygenase</keyword>
<evidence type="ECO:0000256" key="6">
    <source>
        <dbReference type="ARBA" id="ARBA00023004"/>
    </source>
</evidence>
<accession>A0A4Y2WES7</accession>
<evidence type="ECO:0000256" key="4">
    <source>
        <dbReference type="ARBA" id="ARBA00022617"/>
    </source>
</evidence>
<keyword evidence="10" id="KW-1185">Reference proteome</keyword>
<dbReference type="AlphaFoldDB" id="A0A4Y2WES7"/>
<dbReference type="InterPro" id="IPR001128">
    <property type="entry name" value="Cyt_P450"/>
</dbReference>
<dbReference type="OrthoDB" id="1470350at2759"/>
<comment type="cofactor">
    <cofactor evidence="1">
        <name>heme</name>
        <dbReference type="ChEBI" id="CHEBI:30413"/>
    </cofactor>
</comment>
<dbReference type="Pfam" id="PF00067">
    <property type="entry name" value="p450"/>
    <property type="match status" value="1"/>
</dbReference>
<evidence type="ECO:0000256" key="7">
    <source>
        <dbReference type="ARBA" id="ARBA00023033"/>
    </source>
</evidence>
<comment type="subcellular location">
    <subcellularLocation>
        <location evidence="2">Endoplasmic reticulum membrane</location>
    </subcellularLocation>
</comment>
<keyword evidence="5" id="KW-0256">Endoplasmic reticulum</keyword>
<evidence type="ECO:0000313" key="9">
    <source>
        <dbReference type="EMBL" id="GBO35144.1"/>
    </source>
</evidence>
<dbReference type="PANTHER" id="PTHR24291">
    <property type="entry name" value="CYTOCHROME P450 FAMILY 4"/>
    <property type="match status" value="1"/>
</dbReference>
<evidence type="ECO:0000313" key="10">
    <source>
        <dbReference type="Proteomes" id="UP000499080"/>
    </source>
</evidence>
<gene>
    <name evidence="9" type="ORF">AVEN_80763_1</name>
</gene>
<dbReference type="InterPro" id="IPR036396">
    <property type="entry name" value="Cyt_P450_sf"/>
</dbReference>
<protein>
    <submittedName>
        <fullName evidence="9">Uncharacterized protein</fullName>
    </submittedName>
</protein>